<evidence type="ECO:0000256" key="3">
    <source>
        <dbReference type="ARBA" id="ARBA00022448"/>
    </source>
</evidence>
<evidence type="ECO:0000313" key="12">
    <source>
        <dbReference type="Proteomes" id="UP000554235"/>
    </source>
</evidence>
<organism evidence="11 12">
    <name type="scientific">Fusarium albosuccineum</name>
    <dbReference type="NCBI Taxonomy" id="1237068"/>
    <lineage>
        <taxon>Eukaryota</taxon>
        <taxon>Fungi</taxon>
        <taxon>Dikarya</taxon>
        <taxon>Ascomycota</taxon>
        <taxon>Pezizomycotina</taxon>
        <taxon>Sordariomycetes</taxon>
        <taxon>Hypocreomycetidae</taxon>
        <taxon>Hypocreales</taxon>
        <taxon>Nectriaceae</taxon>
        <taxon>Fusarium</taxon>
        <taxon>Fusarium decemcellulare species complex</taxon>
    </lineage>
</organism>
<keyword evidence="7" id="KW-1133">Transmembrane helix</keyword>
<reference evidence="11 12" key="1">
    <citation type="submission" date="2020-01" db="EMBL/GenBank/DDBJ databases">
        <title>Identification and distribution of gene clusters putatively required for synthesis of sphingolipid metabolism inhibitors in phylogenetically diverse species of the filamentous fungus Fusarium.</title>
        <authorList>
            <person name="Kim H.-S."/>
            <person name="Busman M."/>
            <person name="Brown D.W."/>
            <person name="Divon H."/>
            <person name="Uhlig S."/>
            <person name="Proctor R.H."/>
        </authorList>
    </citation>
    <scope>NUCLEOTIDE SEQUENCE [LARGE SCALE GENOMIC DNA]</scope>
    <source>
        <strain evidence="11 12">NRRL 20459</strain>
    </source>
</reference>
<comment type="subcellular location">
    <subcellularLocation>
        <location evidence="1">Membrane</location>
        <topology evidence="1">Multi-pass membrane protein</topology>
    </subcellularLocation>
</comment>
<accession>A0A8H4LE66</accession>
<keyword evidence="12" id="KW-1185">Reference proteome</keyword>
<evidence type="ECO:0000256" key="1">
    <source>
        <dbReference type="ARBA" id="ARBA00004141"/>
    </source>
</evidence>
<proteinExistence type="inferred from homology"/>
<evidence type="ECO:0000256" key="6">
    <source>
        <dbReference type="ARBA" id="ARBA00022792"/>
    </source>
</evidence>
<dbReference type="EMBL" id="JAADYS010000890">
    <property type="protein sequence ID" value="KAF4466339.1"/>
    <property type="molecule type" value="Genomic_DNA"/>
</dbReference>
<evidence type="ECO:0000313" key="11">
    <source>
        <dbReference type="EMBL" id="KAF4466339.1"/>
    </source>
</evidence>
<keyword evidence="8 9" id="KW-0472">Membrane</keyword>
<dbReference type="InterPro" id="IPR050391">
    <property type="entry name" value="Mito_Metabolite_Transporter"/>
</dbReference>
<evidence type="ECO:0000256" key="2">
    <source>
        <dbReference type="ARBA" id="ARBA00006375"/>
    </source>
</evidence>
<keyword evidence="5" id="KW-0677">Repeat</keyword>
<dbReference type="GO" id="GO:0016020">
    <property type="term" value="C:membrane"/>
    <property type="evidence" value="ECO:0007669"/>
    <property type="project" value="UniProtKB-SubCell"/>
</dbReference>
<keyword evidence="3 10" id="KW-0813">Transport</keyword>
<evidence type="ECO:0000256" key="7">
    <source>
        <dbReference type="ARBA" id="ARBA00022989"/>
    </source>
</evidence>
<dbReference type="SUPFAM" id="SSF103506">
    <property type="entry name" value="Mitochondrial carrier"/>
    <property type="match status" value="1"/>
</dbReference>
<evidence type="ECO:0000256" key="9">
    <source>
        <dbReference type="PROSITE-ProRule" id="PRU00282"/>
    </source>
</evidence>
<protein>
    <submittedName>
        <fullName evidence="11">Mitochondrial dicarboxylate carrier</fullName>
    </submittedName>
</protein>
<evidence type="ECO:0000256" key="4">
    <source>
        <dbReference type="ARBA" id="ARBA00022692"/>
    </source>
</evidence>
<evidence type="ECO:0000256" key="5">
    <source>
        <dbReference type="ARBA" id="ARBA00022737"/>
    </source>
</evidence>
<feature type="repeat" description="Solcar" evidence="9">
    <location>
        <begin position="207"/>
        <end position="290"/>
    </location>
</feature>
<sequence>MAQDAQVSIETLRTLRDSHNQLEVGLKQNVQYPKWFGGSASCLAVMCSHPLDLERKTVLDTVVQILRHEGVSGLYRGILTNSVTYGSTRFAIYESIKENSSHASNPVPMTILLPAAFLSGACGALVGNPADIANVRMQNDQSLPPSQRQNYRSVFDVLIRVARTDGLQGYLRGVFPNAIRAGTMTGCQLASYDGIKQSLVDNLNLKDGIPTQLLASLLAGLIATTMCSPIDVIKTRVMSQGGSGSILGMVTELTRSEGLRWAFRGWLPSFARLGPHTAATLLLLEQHRLLYRKYSVQQSAHQAAL</sequence>
<dbReference type="Proteomes" id="UP000554235">
    <property type="component" value="Unassembled WGS sequence"/>
</dbReference>
<name>A0A8H4LE66_9HYPO</name>
<dbReference type="PANTHER" id="PTHR45618">
    <property type="entry name" value="MITOCHONDRIAL DICARBOXYLATE CARRIER-RELATED"/>
    <property type="match status" value="1"/>
</dbReference>
<dbReference type="OrthoDB" id="448427at2759"/>
<evidence type="ECO:0000256" key="10">
    <source>
        <dbReference type="RuleBase" id="RU000488"/>
    </source>
</evidence>
<feature type="repeat" description="Solcar" evidence="9">
    <location>
        <begin position="28"/>
        <end position="99"/>
    </location>
</feature>
<feature type="repeat" description="Solcar" evidence="9">
    <location>
        <begin position="107"/>
        <end position="198"/>
    </location>
</feature>
<dbReference type="PROSITE" id="PS50920">
    <property type="entry name" value="SOLCAR"/>
    <property type="match status" value="3"/>
</dbReference>
<dbReference type="Pfam" id="PF00153">
    <property type="entry name" value="Mito_carr"/>
    <property type="match status" value="3"/>
</dbReference>
<dbReference type="Gene3D" id="1.50.40.10">
    <property type="entry name" value="Mitochondrial carrier domain"/>
    <property type="match status" value="1"/>
</dbReference>
<comment type="caution">
    <text evidence="11">The sequence shown here is derived from an EMBL/GenBank/DDBJ whole genome shotgun (WGS) entry which is preliminary data.</text>
</comment>
<keyword evidence="6" id="KW-0496">Mitochondrion</keyword>
<evidence type="ECO:0000256" key="8">
    <source>
        <dbReference type="ARBA" id="ARBA00023136"/>
    </source>
</evidence>
<dbReference type="InterPro" id="IPR023395">
    <property type="entry name" value="MCP_dom_sf"/>
</dbReference>
<keyword evidence="4 9" id="KW-0812">Transmembrane</keyword>
<dbReference type="AlphaFoldDB" id="A0A8H4LE66"/>
<keyword evidence="6" id="KW-0999">Mitochondrion inner membrane</keyword>
<dbReference type="InterPro" id="IPR018108">
    <property type="entry name" value="MCP_transmembrane"/>
</dbReference>
<gene>
    <name evidence="11" type="ORF">FALBO_6788</name>
</gene>
<comment type="similarity">
    <text evidence="2 10">Belongs to the mitochondrial carrier (TC 2.A.29) family.</text>
</comment>